<proteinExistence type="predicted"/>
<feature type="transmembrane region" description="Helical" evidence="6">
    <location>
        <begin position="103"/>
        <end position="127"/>
    </location>
</feature>
<reference evidence="8 10" key="1">
    <citation type="journal article" date="2019" name="Nat. Microbiol.">
        <title>Expanding anaerobic alkane metabolism in the domain of Archaea.</title>
        <authorList>
            <person name="Wang Y."/>
            <person name="Wegener G."/>
            <person name="Hou J."/>
            <person name="Wang F."/>
            <person name="Xiao X."/>
        </authorList>
    </citation>
    <scope>NUCLEOTIDE SEQUENCE [LARGE SCALE GENOMIC DNA]</scope>
    <source>
        <strain evidence="8">WYZ-LMO11</strain>
    </source>
</reference>
<gene>
    <name evidence="8" type="ORF">DSO09_04230</name>
    <name evidence="7" type="ORF">EF809_02080</name>
</gene>
<dbReference type="Proteomes" id="UP000317265">
    <property type="component" value="Unassembled WGS sequence"/>
</dbReference>
<dbReference type="AlphaFoldDB" id="A0A523BC91"/>
<evidence type="ECO:0000256" key="3">
    <source>
        <dbReference type="ARBA" id="ARBA00022692"/>
    </source>
</evidence>
<feature type="transmembrane region" description="Helical" evidence="6">
    <location>
        <begin position="346"/>
        <end position="370"/>
    </location>
</feature>
<feature type="transmembrane region" description="Helical" evidence="6">
    <location>
        <begin position="435"/>
        <end position="458"/>
    </location>
</feature>
<evidence type="ECO:0000256" key="5">
    <source>
        <dbReference type="ARBA" id="ARBA00023136"/>
    </source>
</evidence>
<keyword evidence="4 6" id="KW-1133">Transmembrane helix</keyword>
<keyword evidence="2" id="KW-1003">Cell membrane</keyword>
<feature type="transmembrane region" description="Helical" evidence="6">
    <location>
        <begin position="21"/>
        <end position="43"/>
    </location>
</feature>
<evidence type="ECO:0000313" key="9">
    <source>
        <dbReference type="Proteomes" id="UP000316080"/>
    </source>
</evidence>
<evidence type="ECO:0000313" key="7">
    <source>
        <dbReference type="EMBL" id="RZN56799.1"/>
    </source>
</evidence>
<feature type="transmembrane region" description="Helical" evidence="6">
    <location>
        <begin position="377"/>
        <end position="396"/>
    </location>
</feature>
<feature type="transmembrane region" description="Helical" evidence="6">
    <location>
        <begin position="311"/>
        <end position="334"/>
    </location>
</feature>
<sequence length="515" mass="57065">MILKVGDKLLSKEKVRLARSAIYLTLQGLSSSILGIIYFAFIARLLLEISDLGKIVSISMFSDLLVTFTTLSISSAVTKYFSESIGKEDEKGAHGVIINGLKFLLLSAISSSAICIIFASQISLIFLKDSKDFFYFWLLSINIFLVILSQLFTSIIYAAQMFREYFITYIISNFIKTFTSIILLEMKFGIIGVLTAWIAGSSSLFLVSLIFSKNLLKIGKNKGEFSLKTMLKYSVPIYGSSIISYFQSTIDKYVILLLTNQEILGLYAPAVTAMAYVAGFSGYITSAIFPKMSELFGKKDLDTMLKGLKEVSRYASIIYVPLAFGLAAVSIPTIDLFAGSRYVGGGPVLMILALTSIILPISNTLGVYFASIGNTKVFFISSLFSLIMGSTFSLILVPVLSIIGAALARGFSTFFGFIIFLFYLENKKIIDWKNFLKVSIISLMMAIVVYGLTLIVYSKYLLPIYILIGGIIYITLIIILKVINKSDIELMIDILPDNIKNKVKIIIHKFFPLSN</sequence>
<evidence type="ECO:0000313" key="8">
    <source>
        <dbReference type="EMBL" id="TDA38484.1"/>
    </source>
</evidence>
<keyword evidence="3 6" id="KW-0812">Transmembrane</keyword>
<evidence type="ECO:0000256" key="1">
    <source>
        <dbReference type="ARBA" id="ARBA00004651"/>
    </source>
</evidence>
<dbReference type="EMBL" id="RXIH01000017">
    <property type="protein sequence ID" value="RZN56799.1"/>
    <property type="molecule type" value="Genomic_DNA"/>
</dbReference>
<dbReference type="EMBL" id="QNVI01000051">
    <property type="protein sequence ID" value="TDA38484.1"/>
    <property type="molecule type" value="Genomic_DNA"/>
</dbReference>
<feature type="transmembrane region" description="Helical" evidence="6">
    <location>
        <begin position="190"/>
        <end position="210"/>
    </location>
</feature>
<evidence type="ECO:0000256" key="4">
    <source>
        <dbReference type="ARBA" id="ARBA00022989"/>
    </source>
</evidence>
<keyword evidence="5 6" id="KW-0472">Membrane</keyword>
<feature type="transmembrane region" description="Helical" evidence="6">
    <location>
        <begin position="266"/>
        <end position="290"/>
    </location>
</feature>
<feature type="transmembrane region" description="Helical" evidence="6">
    <location>
        <begin position="464"/>
        <end position="483"/>
    </location>
</feature>
<feature type="transmembrane region" description="Helical" evidence="6">
    <location>
        <begin position="230"/>
        <end position="246"/>
    </location>
</feature>
<dbReference type="Proteomes" id="UP000316080">
    <property type="component" value="Unassembled WGS sequence"/>
</dbReference>
<name>A0A523BC91_9CREN</name>
<reference evidence="7 9" key="2">
    <citation type="journal article" date="2019" name="Nat. Microbiol.">
        <title>Wide diversity of methane and short-chain alkane metabolisms in uncultured archaea.</title>
        <authorList>
            <person name="Borrel G."/>
            <person name="Adam P.S."/>
            <person name="McKay L.J."/>
            <person name="Chen L.X."/>
            <person name="Sierra-Garcia I.N."/>
            <person name="Sieber C.M."/>
            <person name="Letourneur Q."/>
            <person name="Ghozlane A."/>
            <person name="Andersen G.L."/>
            <person name="Li W.J."/>
            <person name="Hallam S.J."/>
            <person name="Muyzer G."/>
            <person name="de Oliveira V.M."/>
            <person name="Inskeep W.P."/>
            <person name="Banfield J.F."/>
            <person name="Gribaldo S."/>
        </authorList>
    </citation>
    <scope>NUCLEOTIDE SEQUENCE [LARGE SCALE GENOMIC DNA]</scope>
    <source>
        <strain evidence="7">Verst-YHS</strain>
    </source>
</reference>
<feature type="transmembrane region" description="Helical" evidence="6">
    <location>
        <begin position="55"/>
        <end position="82"/>
    </location>
</feature>
<accession>A0A523BC91</accession>
<comment type="caution">
    <text evidence="8">The sequence shown here is derived from an EMBL/GenBank/DDBJ whole genome shotgun (WGS) entry which is preliminary data.</text>
</comment>
<feature type="transmembrane region" description="Helical" evidence="6">
    <location>
        <begin position="402"/>
        <end position="423"/>
    </location>
</feature>
<dbReference type="PANTHER" id="PTHR30250">
    <property type="entry name" value="PST FAMILY PREDICTED COLANIC ACID TRANSPORTER"/>
    <property type="match status" value="1"/>
</dbReference>
<evidence type="ECO:0000256" key="6">
    <source>
        <dbReference type="SAM" id="Phobius"/>
    </source>
</evidence>
<feature type="transmembrane region" description="Helical" evidence="6">
    <location>
        <begin position="166"/>
        <end position="184"/>
    </location>
</feature>
<dbReference type="PANTHER" id="PTHR30250:SF11">
    <property type="entry name" value="O-ANTIGEN TRANSPORTER-RELATED"/>
    <property type="match status" value="1"/>
</dbReference>
<dbReference type="Pfam" id="PF13440">
    <property type="entry name" value="Polysacc_synt_3"/>
    <property type="match status" value="1"/>
</dbReference>
<protein>
    <submittedName>
        <fullName evidence="8">Uncharacterized protein</fullName>
    </submittedName>
</protein>
<feature type="transmembrane region" description="Helical" evidence="6">
    <location>
        <begin position="133"/>
        <end position="159"/>
    </location>
</feature>
<dbReference type="InterPro" id="IPR050833">
    <property type="entry name" value="Poly_Biosynth_Transport"/>
</dbReference>
<evidence type="ECO:0000313" key="10">
    <source>
        <dbReference type="Proteomes" id="UP000317265"/>
    </source>
</evidence>
<comment type="subcellular location">
    <subcellularLocation>
        <location evidence="1">Cell membrane</location>
        <topology evidence="1">Multi-pass membrane protein</topology>
    </subcellularLocation>
</comment>
<organism evidence="8 10">
    <name type="scientific">Thermoproteota archaeon</name>
    <dbReference type="NCBI Taxonomy" id="2056631"/>
    <lineage>
        <taxon>Archaea</taxon>
        <taxon>Thermoproteota</taxon>
    </lineage>
</organism>
<evidence type="ECO:0000256" key="2">
    <source>
        <dbReference type="ARBA" id="ARBA00022475"/>
    </source>
</evidence>
<dbReference type="GO" id="GO:0005886">
    <property type="term" value="C:plasma membrane"/>
    <property type="evidence" value="ECO:0007669"/>
    <property type="project" value="UniProtKB-SubCell"/>
</dbReference>